<dbReference type="Pfam" id="PF03352">
    <property type="entry name" value="Adenine_glyco"/>
    <property type="match status" value="1"/>
</dbReference>
<keyword evidence="2" id="KW-0227">DNA damage</keyword>
<keyword evidence="3" id="KW-0378">Hydrolase</keyword>
<comment type="function">
    <text evidence="7">Hydrolysis of the deoxyribose N-glycosidic bond to excise 3-methyladenine from the damaged DNA polymer formed by alkylation lesions.</text>
</comment>
<dbReference type="AlphaFoldDB" id="A0A927CAQ8"/>
<evidence type="ECO:0000256" key="9">
    <source>
        <dbReference type="PIRSR" id="PIRSR604597-1"/>
    </source>
</evidence>
<gene>
    <name evidence="10" type="ORF">IDH45_21495</name>
</gene>
<evidence type="ECO:0000256" key="8">
    <source>
        <dbReference type="ARBA" id="ARBA00066766"/>
    </source>
</evidence>
<dbReference type="GO" id="GO:0008725">
    <property type="term" value="F:DNA-3-methyladenine glycosylase activity"/>
    <property type="evidence" value="ECO:0007669"/>
    <property type="project" value="UniProtKB-EC"/>
</dbReference>
<dbReference type="RefSeq" id="WP_190930186.1">
    <property type="nucleotide sequence ID" value="NZ_JACXJA010000030.1"/>
</dbReference>
<evidence type="ECO:0000256" key="2">
    <source>
        <dbReference type="ARBA" id="ARBA00022763"/>
    </source>
</evidence>
<evidence type="ECO:0000256" key="4">
    <source>
        <dbReference type="ARBA" id="ARBA00022833"/>
    </source>
</evidence>
<dbReference type="EC" id="3.2.2.20" evidence="8"/>
<keyword evidence="5" id="KW-0234">DNA repair</keyword>
<keyword evidence="1 9" id="KW-0479">Metal-binding</keyword>
<dbReference type="Gene3D" id="1.10.340.30">
    <property type="entry name" value="Hypothetical protein, domain 2"/>
    <property type="match status" value="1"/>
</dbReference>
<evidence type="ECO:0000256" key="3">
    <source>
        <dbReference type="ARBA" id="ARBA00022801"/>
    </source>
</evidence>
<proteinExistence type="predicted"/>
<reference evidence="10" key="1">
    <citation type="submission" date="2020-09" db="EMBL/GenBank/DDBJ databases">
        <title>A novel bacterium of genus Paenibacillus, isolated from South China Sea.</title>
        <authorList>
            <person name="Huang H."/>
            <person name="Mo K."/>
            <person name="Hu Y."/>
        </authorList>
    </citation>
    <scope>NUCLEOTIDE SEQUENCE</scope>
    <source>
        <strain evidence="10">IB182363</strain>
    </source>
</reference>
<dbReference type="SUPFAM" id="SSF48150">
    <property type="entry name" value="DNA-glycosylase"/>
    <property type="match status" value="1"/>
</dbReference>
<organism evidence="10 11">
    <name type="scientific">Paenibacillus oceani</name>
    <dbReference type="NCBI Taxonomy" id="2772510"/>
    <lineage>
        <taxon>Bacteria</taxon>
        <taxon>Bacillati</taxon>
        <taxon>Bacillota</taxon>
        <taxon>Bacilli</taxon>
        <taxon>Bacillales</taxon>
        <taxon>Paenibacillaceae</taxon>
        <taxon>Paenibacillus</taxon>
    </lineage>
</organism>
<name>A0A927CAQ8_9BACL</name>
<evidence type="ECO:0000256" key="1">
    <source>
        <dbReference type="ARBA" id="ARBA00022723"/>
    </source>
</evidence>
<evidence type="ECO:0000256" key="7">
    <source>
        <dbReference type="ARBA" id="ARBA00057608"/>
    </source>
</evidence>
<keyword evidence="11" id="KW-1185">Reference proteome</keyword>
<dbReference type="PANTHER" id="PTHR31116">
    <property type="entry name" value="OS04G0501200 PROTEIN"/>
    <property type="match status" value="1"/>
</dbReference>
<dbReference type="GO" id="GO:0046872">
    <property type="term" value="F:metal ion binding"/>
    <property type="evidence" value="ECO:0007669"/>
    <property type="project" value="UniProtKB-KW"/>
</dbReference>
<dbReference type="Proteomes" id="UP000639396">
    <property type="component" value="Unassembled WGS sequence"/>
</dbReference>
<dbReference type="InterPro" id="IPR005019">
    <property type="entry name" value="Adenine_glyco"/>
</dbReference>
<feature type="binding site" evidence="9">
    <location>
        <position position="183"/>
    </location>
    <ligand>
        <name>Zn(2+)</name>
        <dbReference type="ChEBI" id="CHEBI:29105"/>
    </ligand>
</feature>
<comment type="catalytic activity">
    <reaction evidence="6">
        <text>Hydrolysis of alkylated DNA, releasing 3-methyladenine.</text>
        <dbReference type="EC" id="3.2.2.20"/>
    </reaction>
</comment>
<accession>A0A927CAQ8</accession>
<keyword evidence="4 9" id="KW-0862">Zinc</keyword>
<dbReference type="EMBL" id="JACXJA010000030">
    <property type="protein sequence ID" value="MBD2864568.1"/>
    <property type="molecule type" value="Genomic_DNA"/>
</dbReference>
<evidence type="ECO:0000256" key="5">
    <source>
        <dbReference type="ARBA" id="ARBA00023204"/>
    </source>
</evidence>
<dbReference type="FunFam" id="1.10.340.30:FF:000009">
    <property type="entry name" value="DNA-3-methyladenine glycosylase I"/>
    <property type="match status" value="1"/>
</dbReference>
<feature type="binding site" evidence="9">
    <location>
        <position position="8"/>
    </location>
    <ligand>
        <name>Zn(2+)</name>
        <dbReference type="ChEBI" id="CHEBI:29105"/>
    </ligand>
</feature>
<feature type="binding site" evidence="9">
    <location>
        <position position="179"/>
    </location>
    <ligand>
        <name>Zn(2+)</name>
        <dbReference type="ChEBI" id="CHEBI:29105"/>
    </ligand>
</feature>
<evidence type="ECO:0000256" key="6">
    <source>
        <dbReference type="ARBA" id="ARBA00052558"/>
    </source>
</evidence>
<protein>
    <recommendedName>
        <fullName evidence="8">DNA-3-methyladenine glycosylase I</fullName>
        <ecNumber evidence="8">3.2.2.20</ecNumber>
    </recommendedName>
</protein>
<sequence>MQEPLKRCGWVTDSPLYRDYHDREWGVPVHDDHALFERLVLEGAQAGLSWYTILRKREQYREAFDRFDPVQVAEYDDRKIEELMTNEGIVRNRAKIASAVRNARCFLQVQQEFGSFDAYIWQFVGGHPIRNRWESLQEVPASTPISEAMSKDLKKRGFTFVGPTICYALMQATGMVQDHVTSCFRHGEIATGKF</sequence>
<evidence type="ECO:0000313" key="10">
    <source>
        <dbReference type="EMBL" id="MBD2864568.1"/>
    </source>
</evidence>
<dbReference type="GO" id="GO:0006284">
    <property type="term" value="P:base-excision repair"/>
    <property type="evidence" value="ECO:0007669"/>
    <property type="project" value="InterPro"/>
</dbReference>
<dbReference type="InterPro" id="IPR011257">
    <property type="entry name" value="DNA_glycosylase"/>
</dbReference>
<dbReference type="NCBIfam" id="TIGR00624">
    <property type="entry name" value="tag"/>
    <property type="match status" value="1"/>
</dbReference>
<dbReference type="InterPro" id="IPR004597">
    <property type="entry name" value="Tag"/>
</dbReference>
<feature type="binding site" evidence="9">
    <location>
        <position position="21"/>
    </location>
    <ligand>
        <name>Zn(2+)</name>
        <dbReference type="ChEBI" id="CHEBI:29105"/>
    </ligand>
</feature>
<dbReference type="PANTHER" id="PTHR31116:SF29">
    <property type="entry name" value="DNA GLYCOSYLASE SUPERFAMILY PROTEIN"/>
    <property type="match status" value="1"/>
</dbReference>
<comment type="caution">
    <text evidence="10">The sequence shown here is derived from an EMBL/GenBank/DDBJ whole genome shotgun (WGS) entry which is preliminary data.</text>
</comment>
<evidence type="ECO:0000313" key="11">
    <source>
        <dbReference type="Proteomes" id="UP000639396"/>
    </source>
</evidence>